<dbReference type="PANTHER" id="PTHR30305">
    <property type="entry name" value="PROTEIN YJDM-RELATED"/>
    <property type="match status" value="1"/>
</dbReference>
<organism evidence="2 3">
    <name type="scientific">Sinimarinibacterium flocculans</name>
    <dbReference type="NCBI Taxonomy" id="985250"/>
    <lineage>
        <taxon>Bacteria</taxon>
        <taxon>Pseudomonadati</taxon>
        <taxon>Pseudomonadota</taxon>
        <taxon>Gammaproteobacteria</taxon>
        <taxon>Nevskiales</taxon>
        <taxon>Nevskiaceae</taxon>
        <taxon>Sinimarinibacterium</taxon>
    </lineage>
</organism>
<dbReference type="GO" id="GO:0000155">
    <property type="term" value="F:phosphorelay sensor kinase activity"/>
    <property type="evidence" value="ECO:0007669"/>
    <property type="project" value="InterPro"/>
</dbReference>
<gene>
    <name evidence="2" type="ORF">C8D93_10639</name>
</gene>
<keyword evidence="2" id="KW-0808">Transferase</keyword>
<protein>
    <submittedName>
        <fullName evidence="2">HPr serine kinase-like protein</fullName>
    </submittedName>
</protein>
<dbReference type="EMBL" id="QICN01000006">
    <property type="protein sequence ID" value="PXV67064.1"/>
    <property type="molecule type" value="Genomic_DNA"/>
</dbReference>
<name>A0A318EBG6_9GAMM</name>
<dbReference type="Gene3D" id="3.40.50.300">
    <property type="entry name" value="P-loop containing nucleotide triphosphate hydrolases"/>
    <property type="match status" value="1"/>
</dbReference>
<dbReference type="CDD" id="cd01918">
    <property type="entry name" value="HprK_C"/>
    <property type="match status" value="1"/>
</dbReference>
<keyword evidence="3" id="KW-1185">Reference proteome</keyword>
<dbReference type="GO" id="GO:0006109">
    <property type="term" value="P:regulation of carbohydrate metabolic process"/>
    <property type="evidence" value="ECO:0007669"/>
    <property type="project" value="InterPro"/>
</dbReference>
<evidence type="ECO:0000313" key="2">
    <source>
        <dbReference type="EMBL" id="PXV67064.1"/>
    </source>
</evidence>
<sequence>MPRHAPAASTTLHGVLMRVHGVGVLLTGASGVGKSELALELLSRGHRLVADDAAEFTMARGVLRGRCPPLLQGFIEARSLGILNVRRLYGSRSVLGTTRLDLIVALDTPGALPETGLERLSGQRSTRKVLGIDVPAVSIPVRLGHNLAVLVEAACRDDRLRRQGYRADADLTRRQMLEIRKQDPRPSPGKPK</sequence>
<dbReference type="SUPFAM" id="SSF53795">
    <property type="entry name" value="PEP carboxykinase-like"/>
    <property type="match status" value="1"/>
</dbReference>
<dbReference type="Pfam" id="PF07475">
    <property type="entry name" value="Hpr_kinase_C"/>
    <property type="match status" value="1"/>
</dbReference>
<keyword evidence="2" id="KW-0418">Kinase</keyword>
<evidence type="ECO:0000313" key="3">
    <source>
        <dbReference type="Proteomes" id="UP000248330"/>
    </source>
</evidence>
<dbReference type="InterPro" id="IPR011104">
    <property type="entry name" value="Hpr_kin/Pase_C"/>
</dbReference>
<reference evidence="2 3" key="1">
    <citation type="submission" date="2018-04" db="EMBL/GenBank/DDBJ databases">
        <title>Genomic Encyclopedia of Type Strains, Phase IV (KMG-IV): sequencing the most valuable type-strain genomes for metagenomic binning, comparative biology and taxonomic classification.</title>
        <authorList>
            <person name="Goeker M."/>
        </authorList>
    </citation>
    <scope>NUCLEOTIDE SEQUENCE [LARGE SCALE GENOMIC DNA]</scope>
    <source>
        <strain evidence="2 3">DSM 104150</strain>
    </source>
</reference>
<dbReference type="PANTHER" id="PTHR30305:SF1">
    <property type="entry name" value="HPR KINASE_PHOSPHORYLASE"/>
    <property type="match status" value="1"/>
</dbReference>
<comment type="caution">
    <text evidence="2">The sequence shown here is derived from an EMBL/GenBank/DDBJ whole genome shotgun (WGS) entry which is preliminary data.</text>
</comment>
<proteinExistence type="predicted"/>
<dbReference type="AlphaFoldDB" id="A0A318EBG6"/>
<evidence type="ECO:0000259" key="1">
    <source>
        <dbReference type="Pfam" id="PF07475"/>
    </source>
</evidence>
<feature type="domain" description="HPr kinase/phosphorylase C-terminal" evidence="1">
    <location>
        <begin position="7"/>
        <end position="174"/>
    </location>
</feature>
<dbReference type="Proteomes" id="UP000248330">
    <property type="component" value="Unassembled WGS sequence"/>
</dbReference>
<dbReference type="InterPro" id="IPR027417">
    <property type="entry name" value="P-loop_NTPase"/>
</dbReference>
<dbReference type="OrthoDB" id="9778803at2"/>
<dbReference type="RefSeq" id="WP_110265387.1">
    <property type="nucleotide sequence ID" value="NZ_CAKZQT010000011.1"/>
</dbReference>
<dbReference type="GO" id="GO:0005524">
    <property type="term" value="F:ATP binding"/>
    <property type="evidence" value="ECO:0007669"/>
    <property type="project" value="InterPro"/>
</dbReference>
<accession>A0A318EBG6</accession>